<dbReference type="PANTHER" id="PTHR36966">
    <property type="entry name" value="REP-ASSOCIATED TYROSINE TRANSPOSASE"/>
    <property type="match status" value="1"/>
</dbReference>
<dbReference type="SMART" id="SM01321">
    <property type="entry name" value="Y1_Tnp"/>
    <property type="match status" value="1"/>
</dbReference>
<dbReference type="InterPro" id="IPR036515">
    <property type="entry name" value="Transposase_17_sf"/>
</dbReference>
<keyword evidence="3" id="KW-1185">Reference proteome</keyword>
<name>A0A401UA82_9BACT</name>
<dbReference type="AlphaFoldDB" id="A0A401UA82"/>
<dbReference type="InterPro" id="IPR002686">
    <property type="entry name" value="Transposase_17"/>
</dbReference>
<evidence type="ECO:0000313" key="3">
    <source>
        <dbReference type="Proteomes" id="UP000288227"/>
    </source>
</evidence>
<dbReference type="GO" id="GO:0006313">
    <property type="term" value="P:DNA transposition"/>
    <property type="evidence" value="ECO:0007669"/>
    <property type="project" value="InterPro"/>
</dbReference>
<dbReference type="GO" id="GO:0043565">
    <property type="term" value="F:sequence-specific DNA binding"/>
    <property type="evidence" value="ECO:0007669"/>
    <property type="project" value="TreeGrafter"/>
</dbReference>
<comment type="caution">
    <text evidence="2">The sequence shown here is derived from an EMBL/GenBank/DDBJ whole genome shotgun (WGS) entry which is preliminary data.</text>
</comment>
<dbReference type="SUPFAM" id="SSF143422">
    <property type="entry name" value="Transposase IS200-like"/>
    <property type="match status" value="1"/>
</dbReference>
<protein>
    <submittedName>
        <fullName evidence="2">Transposase</fullName>
    </submittedName>
</protein>
<gene>
    <name evidence="2" type="ORF">SanaruYs_20450</name>
</gene>
<dbReference type="GO" id="GO:0004803">
    <property type="term" value="F:transposase activity"/>
    <property type="evidence" value="ECO:0007669"/>
    <property type="project" value="InterPro"/>
</dbReference>
<dbReference type="RefSeq" id="WP_127122461.1">
    <property type="nucleotide sequence ID" value="NZ_BHXQ01000003.1"/>
</dbReference>
<reference evidence="2 3" key="1">
    <citation type="submission" date="2018-11" db="EMBL/GenBank/DDBJ databases">
        <title>Chryseotalea sanarue gen. nov., sp., nov., a member of the family Cytophagaceae, isolated from a brackish lake in Hamamatsu Japan.</title>
        <authorList>
            <person name="Maejima Y."/>
            <person name="Iino T."/>
            <person name="Muraguchi Y."/>
            <person name="Fukuda K."/>
            <person name="Ohkuma M."/>
            <person name="Moriuchi R."/>
            <person name="Dohra H."/>
            <person name="Kimbara K."/>
            <person name="Shintani M."/>
        </authorList>
    </citation>
    <scope>NUCLEOTIDE SEQUENCE [LARGE SCALE GENOMIC DNA]</scope>
    <source>
        <strain evidence="2 3">Ys</strain>
    </source>
</reference>
<evidence type="ECO:0000313" key="2">
    <source>
        <dbReference type="EMBL" id="GCC51816.1"/>
    </source>
</evidence>
<dbReference type="OrthoDB" id="9788881at2"/>
<dbReference type="PANTHER" id="PTHR36966:SF1">
    <property type="entry name" value="REP-ASSOCIATED TYROSINE TRANSPOSASE"/>
    <property type="match status" value="1"/>
</dbReference>
<dbReference type="EMBL" id="BHXQ01000003">
    <property type="protein sequence ID" value="GCC51816.1"/>
    <property type="molecule type" value="Genomic_DNA"/>
</dbReference>
<feature type="domain" description="Transposase IS200-like" evidence="1">
    <location>
        <begin position="10"/>
        <end position="150"/>
    </location>
</feature>
<dbReference type="NCBIfam" id="NF047646">
    <property type="entry name" value="REP_Tyr_transpos"/>
    <property type="match status" value="1"/>
</dbReference>
<accession>A0A401UA82</accession>
<organism evidence="2 3">
    <name type="scientific">Chryseotalea sanaruensis</name>
    <dbReference type="NCBI Taxonomy" id="2482724"/>
    <lineage>
        <taxon>Bacteria</taxon>
        <taxon>Pseudomonadati</taxon>
        <taxon>Bacteroidota</taxon>
        <taxon>Cytophagia</taxon>
        <taxon>Cytophagales</taxon>
        <taxon>Chryseotaleaceae</taxon>
        <taxon>Chryseotalea</taxon>
    </lineage>
</organism>
<dbReference type="Gene3D" id="3.30.70.1290">
    <property type="entry name" value="Transposase IS200-like"/>
    <property type="match status" value="1"/>
</dbReference>
<dbReference type="Proteomes" id="UP000288227">
    <property type="component" value="Unassembled WGS sequence"/>
</dbReference>
<sequence>MSGDRYFVNDQHSRYFLTLTVIHWIDLFTRKEYRDVLVDSLKYCQAAKGLEIYSWVIMSNHVHLVAACHMPHRMSDFLRDFKKFTSKKIISVMEEINESRREWLLDKFAFEARRTQRAKDFKIWTDDNHAIDLDQMKIDMLNKIDYVHNNPVEAGLVYRAEDYVYSSALDYSRKGKGLLKVTVL</sequence>
<dbReference type="InterPro" id="IPR052715">
    <property type="entry name" value="RAYT_transposase"/>
</dbReference>
<evidence type="ECO:0000259" key="1">
    <source>
        <dbReference type="SMART" id="SM01321"/>
    </source>
</evidence>
<dbReference type="Pfam" id="PF01797">
    <property type="entry name" value="Y1_Tnp"/>
    <property type="match status" value="1"/>
</dbReference>
<proteinExistence type="predicted"/>